<dbReference type="Gene3D" id="3.10.10.10">
    <property type="entry name" value="HIV Type 1 Reverse Transcriptase, subunit A, domain 1"/>
    <property type="match status" value="1"/>
</dbReference>
<keyword evidence="3" id="KW-1185">Reference proteome</keyword>
<dbReference type="EMBL" id="CP092877">
    <property type="protein sequence ID" value="UYV77538.1"/>
    <property type="molecule type" value="Genomic_DNA"/>
</dbReference>
<evidence type="ECO:0000256" key="1">
    <source>
        <dbReference type="SAM" id="Phobius"/>
    </source>
</evidence>
<keyword evidence="1" id="KW-0812">Transmembrane</keyword>
<sequence length="339" mass="38317">MKQHICISERQWICNTFIELDALKFLNYYPDFKSRLYSVLATVVSGDSTPNGPIPDAVVSPPTTVTVVGASSPPPVLWDEEEEEELKYGAKHVIKLFIPVSLCMLVVVATISSISFYTHTNTYLVYTPFTDQTVDTPTRVLQSFANALILMGVIMCMTVLLIVLYKFRCYKVIHGWLILSSLMLLFLFSYIYLGLSHNKGKLWIVNSSSTAQIVPKGMCLGKIQRAEENNLTAISECSEFNKEVKNVNHASQADKITKHKIETGNHQPIKHRPYGVSPTERQAIQMEVDKMLDAGIIRHSEGPWSSPVILVKKKDGNWRFCVDYRQLNKVTKKDVYPLP</sequence>
<feature type="transmembrane region" description="Helical" evidence="1">
    <location>
        <begin position="96"/>
        <end position="117"/>
    </location>
</feature>
<dbReference type="InterPro" id="IPR043502">
    <property type="entry name" value="DNA/RNA_pol_sf"/>
</dbReference>
<gene>
    <name evidence="2" type="ORF">LAZ67_15001418</name>
</gene>
<evidence type="ECO:0000313" key="3">
    <source>
        <dbReference type="Proteomes" id="UP001235939"/>
    </source>
</evidence>
<dbReference type="SUPFAM" id="SSF56672">
    <property type="entry name" value="DNA/RNA polymerases"/>
    <property type="match status" value="1"/>
</dbReference>
<protein>
    <submittedName>
        <fullName evidence="2">PSEN1</fullName>
    </submittedName>
</protein>
<evidence type="ECO:0000313" key="2">
    <source>
        <dbReference type="EMBL" id="UYV77538.1"/>
    </source>
</evidence>
<feature type="transmembrane region" description="Helical" evidence="1">
    <location>
        <begin position="172"/>
        <end position="193"/>
    </location>
</feature>
<name>A0ABY6L8S1_9ARAC</name>
<keyword evidence="1" id="KW-1133">Transmembrane helix</keyword>
<proteinExistence type="predicted"/>
<dbReference type="Pfam" id="PF01080">
    <property type="entry name" value="Presenilin"/>
    <property type="match status" value="1"/>
</dbReference>
<feature type="transmembrane region" description="Helical" evidence="1">
    <location>
        <begin position="144"/>
        <end position="165"/>
    </location>
</feature>
<organism evidence="2 3">
    <name type="scientific">Cordylochernes scorpioides</name>
    <dbReference type="NCBI Taxonomy" id="51811"/>
    <lineage>
        <taxon>Eukaryota</taxon>
        <taxon>Metazoa</taxon>
        <taxon>Ecdysozoa</taxon>
        <taxon>Arthropoda</taxon>
        <taxon>Chelicerata</taxon>
        <taxon>Arachnida</taxon>
        <taxon>Pseudoscorpiones</taxon>
        <taxon>Cheliferoidea</taxon>
        <taxon>Chernetidae</taxon>
        <taxon>Cordylochernes</taxon>
    </lineage>
</organism>
<dbReference type="PANTHER" id="PTHR10202">
    <property type="entry name" value="PRESENILIN"/>
    <property type="match status" value="1"/>
</dbReference>
<dbReference type="InterPro" id="IPR001108">
    <property type="entry name" value="Peptidase_A22A"/>
</dbReference>
<dbReference type="Proteomes" id="UP001235939">
    <property type="component" value="Chromosome 15"/>
</dbReference>
<dbReference type="PANTHER" id="PTHR10202:SF13">
    <property type="entry name" value="PRESENILIN HOMOLOG"/>
    <property type="match status" value="1"/>
</dbReference>
<reference evidence="2 3" key="1">
    <citation type="submission" date="2022-01" db="EMBL/GenBank/DDBJ databases">
        <title>A chromosomal length assembly of Cordylochernes scorpioides.</title>
        <authorList>
            <person name="Zeh D."/>
            <person name="Zeh J."/>
        </authorList>
    </citation>
    <scope>NUCLEOTIDE SEQUENCE [LARGE SCALE GENOMIC DNA]</scope>
    <source>
        <strain evidence="2">IN4F17</strain>
        <tissue evidence="2">Whole Body</tissue>
    </source>
</reference>
<accession>A0ABY6L8S1</accession>
<keyword evidence="1" id="KW-0472">Membrane</keyword>